<proteinExistence type="predicted"/>
<name>A0ABW7ZMS5_9ACTN</name>
<dbReference type="Proteomes" id="UP001612812">
    <property type="component" value="Unassembled WGS sequence"/>
</dbReference>
<gene>
    <name evidence="1" type="ORF">ACIBP4_17845</name>
</gene>
<dbReference type="RefSeq" id="WP_396770134.1">
    <property type="nucleotide sequence ID" value="NZ_JBITLA010000008.1"/>
</dbReference>
<organism evidence="1 2">
    <name type="scientific">Micromonospora maritima</name>
    <dbReference type="NCBI Taxonomy" id="986711"/>
    <lineage>
        <taxon>Bacteria</taxon>
        <taxon>Bacillati</taxon>
        <taxon>Actinomycetota</taxon>
        <taxon>Actinomycetes</taxon>
        <taxon>Micromonosporales</taxon>
        <taxon>Micromonosporaceae</taxon>
        <taxon>Micromonospora</taxon>
    </lineage>
</organism>
<keyword evidence="2" id="KW-1185">Reference proteome</keyword>
<sequence length="57" mass="5944">MTEDADDAVPAVRQAAARCHRLLVARIIALLDDPELGGAAAANPALPLDRLRDLLAG</sequence>
<protein>
    <submittedName>
        <fullName evidence="1">Uncharacterized protein</fullName>
    </submittedName>
</protein>
<dbReference type="EMBL" id="JBITLE010000006">
    <property type="protein sequence ID" value="MFI7264145.1"/>
    <property type="molecule type" value="Genomic_DNA"/>
</dbReference>
<comment type="caution">
    <text evidence="1">The sequence shown here is derived from an EMBL/GenBank/DDBJ whole genome shotgun (WGS) entry which is preliminary data.</text>
</comment>
<evidence type="ECO:0000313" key="2">
    <source>
        <dbReference type="Proteomes" id="UP001612812"/>
    </source>
</evidence>
<evidence type="ECO:0000313" key="1">
    <source>
        <dbReference type="EMBL" id="MFI7264145.1"/>
    </source>
</evidence>
<accession>A0ABW7ZMS5</accession>
<reference evidence="1 2" key="1">
    <citation type="submission" date="2024-10" db="EMBL/GenBank/DDBJ databases">
        <title>The Natural Products Discovery Center: Release of the First 8490 Sequenced Strains for Exploring Actinobacteria Biosynthetic Diversity.</title>
        <authorList>
            <person name="Kalkreuter E."/>
            <person name="Kautsar S.A."/>
            <person name="Yang D."/>
            <person name="Bader C.D."/>
            <person name="Teijaro C.N."/>
            <person name="Fluegel L."/>
            <person name="Davis C.M."/>
            <person name="Simpson J.R."/>
            <person name="Lauterbach L."/>
            <person name="Steele A.D."/>
            <person name="Gui C."/>
            <person name="Meng S."/>
            <person name="Li G."/>
            <person name="Viehrig K."/>
            <person name="Ye F."/>
            <person name="Su P."/>
            <person name="Kiefer A.F."/>
            <person name="Nichols A."/>
            <person name="Cepeda A.J."/>
            <person name="Yan W."/>
            <person name="Fan B."/>
            <person name="Jiang Y."/>
            <person name="Adhikari A."/>
            <person name="Zheng C.-J."/>
            <person name="Schuster L."/>
            <person name="Cowan T.M."/>
            <person name="Smanski M.J."/>
            <person name="Chevrette M.G."/>
            <person name="De Carvalho L.P.S."/>
            <person name="Shen B."/>
        </authorList>
    </citation>
    <scope>NUCLEOTIDE SEQUENCE [LARGE SCALE GENOMIC DNA]</scope>
    <source>
        <strain evidence="1 2">NPDC049845</strain>
    </source>
</reference>